<evidence type="ECO:0000256" key="4">
    <source>
        <dbReference type="SAM" id="Coils"/>
    </source>
</evidence>
<feature type="repeat" description="TPR" evidence="3">
    <location>
        <begin position="158"/>
        <end position="191"/>
    </location>
</feature>
<evidence type="ECO:0000256" key="1">
    <source>
        <dbReference type="ARBA" id="ARBA00022737"/>
    </source>
</evidence>
<evidence type="ECO:0000313" key="6">
    <source>
        <dbReference type="EMBL" id="CRZ33388.1"/>
    </source>
</evidence>
<feature type="transmembrane region" description="Helical" evidence="5">
    <location>
        <begin position="235"/>
        <end position="257"/>
    </location>
</feature>
<protein>
    <recommendedName>
        <fullName evidence="8">Tetratricopeptide repeat protein</fullName>
    </recommendedName>
</protein>
<sequence>MVCPNCHGMVSEKRSRCDRCGQDLTLYKRIYKASNMYYNLGLEKAKVRDLSGAVIALRKSLEFNKRNTNARNLLGLVYFEMGETVAALTEWVISRHFKPDDNDADKYINAVQENPTRLDALNQAIKRYNNALTFAKQGSDDLAIIQLKRVLQLNPHFIRAYHLLSILYIKNGEIEKARKCLLRASKIDVSNTTTLRYMNELEQKPAGGQEGEASLSHDSSTIMPISSYREDKPNIMAFVNLIIGVLIGVAVTAFLIVPSIKRNNVADNNQDYVDYSAGLAALEEKEAAIAKLQEENAELSQKINDLQAELDGIEMPEVNPELYDPLFEAASLYMDELKKRERDRDYSQIAEILRNIDTDKYESEQSLLLIDRLKQDIFPVVSKIHYDIGHKLYSDYKYEQALDELFLAYNYDQTNVDAIYFIARSYHRLEDYESARTYYEMIVNDFADSRRYQSAAEFLESLPD</sequence>
<dbReference type="OrthoDB" id="9791784at2"/>
<name>A0A0H5SSV6_HERHM</name>
<keyword evidence="5" id="KW-0812">Transmembrane</keyword>
<keyword evidence="2 3" id="KW-0802">TPR repeat</keyword>
<dbReference type="InterPro" id="IPR050498">
    <property type="entry name" value="Ycf3"/>
</dbReference>
<dbReference type="SMART" id="SM00028">
    <property type="entry name" value="TPR"/>
    <property type="match status" value="6"/>
</dbReference>
<keyword evidence="5" id="KW-1133">Transmembrane helix</keyword>
<dbReference type="Pfam" id="PF13181">
    <property type="entry name" value="TPR_8"/>
    <property type="match status" value="1"/>
</dbReference>
<dbReference type="Pfam" id="PF14559">
    <property type="entry name" value="TPR_19"/>
    <property type="match status" value="1"/>
</dbReference>
<dbReference type="Proteomes" id="UP000236497">
    <property type="component" value="Unassembled WGS sequence"/>
</dbReference>
<dbReference type="Gene3D" id="1.25.40.10">
    <property type="entry name" value="Tetratricopeptide repeat domain"/>
    <property type="match status" value="3"/>
</dbReference>
<accession>A0A0H5SSV6</accession>
<dbReference type="PROSITE" id="PS50005">
    <property type="entry name" value="TPR"/>
    <property type="match status" value="1"/>
</dbReference>
<dbReference type="EMBL" id="CVTD020000007">
    <property type="protein sequence ID" value="CRZ33388.1"/>
    <property type="molecule type" value="Genomic_DNA"/>
</dbReference>
<feature type="coiled-coil region" evidence="4">
    <location>
        <begin position="275"/>
        <end position="309"/>
    </location>
</feature>
<evidence type="ECO:0008006" key="8">
    <source>
        <dbReference type="Google" id="ProtNLM"/>
    </source>
</evidence>
<proteinExistence type="predicted"/>
<keyword evidence="1" id="KW-0677">Repeat</keyword>
<dbReference type="InterPro" id="IPR011990">
    <property type="entry name" value="TPR-like_helical_dom_sf"/>
</dbReference>
<dbReference type="InterPro" id="IPR019734">
    <property type="entry name" value="TPR_rpt"/>
</dbReference>
<keyword evidence="7" id="KW-1185">Reference proteome</keyword>
<gene>
    <name evidence="6" type="ORF">HHT355_0174</name>
</gene>
<evidence type="ECO:0000256" key="2">
    <source>
        <dbReference type="ARBA" id="ARBA00022803"/>
    </source>
</evidence>
<evidence type="ECO:0000256" key="5">
    <source>
        <dbReference type="SAM" id="Phobius"/>
    </source>
</evidence>
<organism evidence="6 7">
    <name type="scientific">Herbinix hemicellulosilytica</name>
    <dbReference type="NCBI Taxonomy" id="1564487"/>
    <lineage>
        <taxon>Bacteria</taxon>
        <taxon>Bacillati</taxon>
        <taxon>Bacillota</taxon>
        <taxon>Clostridia</taxon>
        <taxon>Lachnospirales</taxon>
        <taxon>Lachnospiraceae</taxon>
        <taxon>Herbinix</taxon>
    </lineage>
</organism>
<evidence type="ECO:0000256" key="3">
    <source>
        <dbReference type="PROSITE-ProRule" id="PRU00339"/>
    </source>
</evidence>
<dbReference type="SUPFAM" id="SSF48452">
    <property type="entry name" value="TPR-like"/>
    <property type="match status" value="1"/>
</dbReference>
<keyword evidence="4" id="KW-0175">Coiled coil</keyword>
<dbReference type="AlphaFoldDB" id="A0A0H5SSV6"/>
<keyword evidence="5" id="KW-0472">Membrane</keyword>
<evidence type="ECO:0000313" key="7">
    <source>
        <dbReference type="Proteomes" id="UP000236497"/>
    </source>
</evidence>
<dbReference type="PANTHER" id="PTHR44858:SF1">
    <property type="entry name" value="UDP-N-ACETYLGLUCOSAMINE--PEPTIDE N-ACETYLGLUCOSAMINYLTRANSFERASE SPINDLY-RELATED"/>
    <property type="match status" value="1"/>
</dbReference>
<reference evidence="6 7" key="1">
    <citation type="submission" date="2015-06" db="EMBL/GenBank/DDBJ databases">
        <authorList>
            <person name="Wibberg Daniel"/>
        </authorList>
    </citation>
    <scope>NUCLEOTIDE SEQUENCE [LARGE SCALE GENOMIC DNA]</scope>
    <source>
        <strain evidence="6 7">T3/55T</strain>
    </source>
</reference>
<dbReference type="RefSeq" id="WP_103201574.1">
    <property type="nucleotide sequence ID" value="NZ_CVTD020000007.1"/>
</dbReference>
<dbReference type="PANTHER" id="PTHR44858">
    <property type="entry name" value="TETRATRICOPEPTIDE REPEAT PROTEIN 6"/>
    <property type="match status" value="1"/>
</dbReference>